<organism evidence="2 3">
    <name type="scientific">Cellulomonas hominis</name>
    <dbReference type="NCBI Taxonomy" id="156981"/>
    <lineage>
        <taxon>Bacteria</taxon>
        <taxon>Bacillati</taxon>
        <taxon>Actinomycetota</taxon>
        <taxon>Actinomycetes</taxon>
        <taxon>Micrococcales</taxon>
        <taxon>Cellulomonadaceae</taxon>
        <taxon>Cellulomonas</taxon>
    </lineage>
</organism>
<dbReference type="GO" id="GO:0016491">
    <property type="term" value="F:oxidoreductase activity"/>
    <property type="evidence" value="ECO:0007669"/>
    <property type="project" value="InterPro"/>
</dbReference>
<comment type="caution">
    <text evidence="2">The sequence shown here is derived from an EMBL/GenBank/DDBJ whole genome shotgun (WGS) entry which is preliminary data.</text>
</comment>
<accession>A0A7Z8NQC8</accession>
<feature type="domain" description="DSBA-like thioredoxin" evidence="1">
    <location>
        <begin position="6"/>
        <end position="213"/>
    </location>
</feature>
<name>A0A7Z8NQC8_9CELL</name>
<dbReference type="Pfam" id="PF01323">
    <property type="entry name" value="DSBA"/>
    <property type="match status" value="1"/>
</dbReference>
<dbReference type="InterPro" id="IPR036249">
    <property type="entry name" value="Thioredoxin-like_sf"/>
</dbReference>
<dbReference type="EMBL" id="SZYE01000097">
    <property type="protein sequence ID" value="TKR23238.1"/>
    <property type="molecule type" value="Genomic_DNA"/>
</dbReference>
<sequence length="243" mass="25717">MRDLHVEIWSDIACPWCYIGKRRFAAALAAFEHRDHVRVTWRSFELQPDAEPSTAHPGLTEAQMLSERKGMPVDQVRQMFDQVTAVAASVGLAYDFDRVVPANTFDAHRLVHVAASLGGDAAAAEVVERLMSAHFEHGRVVDDPDVLVEVAVEAGLDADAVRAALATDAGAGAVRADEAEAAALGIQGVPFFVADRRLGLSGAQPVEVFAQLLSQAWADANPPLAIPTIAGAADAEACGPDGC</sequence>
<gene>
    <name evidence="2" type="ORF">FA014_12210</name>
</gene>
<dbReference type="PANTHER" id="PTHR13887">
    <property type="entry name" value="GLUTATHIONE S-TRANSFERASE KAPPA"/>
    <property type="match status" value="1"/>
</dbReference>
<dbReference type="CDD" id="cd03024">
    <property type="entry name" value="DsbA_FrnE"/>
    <property type="match status" value="1"/>
</dbReference>
<evidence type="ECO:0000313" key="2">
    <source>
        <dbReference type="EMBL" id="TKR23238.1"/>
    </source>
</evidence>
<evidence type="ECO:0000313" key="3">
    <source>
        <dbReference type="Proteomes" id="UP000308121"/>
    </source>
</evidence>
<proteinExistence type="predicted"/>
<dbReference type="Gene3D" id="3.40.30.10">
    <property type="entry name" value="Glutaredoxin"/>
    <property type="match status" value="1"/>
</dbReference>
<dbReference type="AlphaFoldDB" id="A0A7Z8NQC8"/>
<dbReference type="Proteomes" id="UP000308121">
    <property type="component" value="Unassembled WGS sequence"/>
</dbReference>
<protein>
    <submittedName>
        <fullName evidence="2">DsbA family oxidoreductase</fullName>
    </submittedName>
</protein>
<dbReference type="RefSeq" id="WP_154729955.1">
    <property type="nucleotide sequence ID" value="NZ_SZYE01000097.1"/>
</dbReference>
<dbReference type="InterPro" id="IPR001853">
    <property type="entry name" value="DSBA-like_thioredoxin_dom"/>
</dbReference>
<dbReference type="PANTHER" id="PTHR13887:SF41">
    <property type="entry name" value="THIOREDOXIN SUPERFAMILY PROTEIN"/>
    <property type="match status" value="1"/>
</dbReference>
<dbReference type="SUPFAM" id="SSF52833">
    <property type="entry name" value="Thioredoxin-like"/>
    <property type="match status" value="1"/>
</dbReference>
<evidence type="ECO:0000259" key="1">
    <source>
        <dbReference type="Pfam" id="PF01323"/>
    </source>
</evidence>
<dbReference type="OrthoDB" id="9799122at2"/>
<reference evidence="2 3" key="1">
    <citation type="submission" date="2019-05" db="EMBL/GenBank/DDBJ databases">
        <title>Genome sequence of Cellulomonas hominis strain CS1.</title>
        <authorList>
            <person name="Belmont J."/>
            <person name="Maclea K.S."/>
        </authorList>
    </citation>
    <scope>NUCLEOTIDE SEQUENCE [LARGE SCALE GENOMIC DNA]</scope>
    <source>
        <strain evidence="2 3">CS1</strain>
    </source>
</reference>